<reference evidence="2" key="1">
    <citation type="submission" date="2022-11" db="UniProtKB">
        <authorList>
            <consortium name="WormBaseParasite"/>
        </authorList>
    </citation>
    <scope>IDENTIFICATION</scope>
</reference>
<organism evidence="1 2">
    <name type="scientific">Ditylenchus dipsaci</name>
    <dbReference type="NCBI Taxonomy" id="166011"/>
    <lineage>
        <taxon>Eukaryota</taxon>
        <taxon>Metazoa</taxon>
        <taxon>Ecdysozoa</taxon>
        <taxon>Nematoda</taxon>
        <taxon>Chromadorea</taxon>
        <taxon>Rhabditida</taxon>
        <taxon>Tylenchina</taxon>
        <taxon>Tylenchomorpha</taxon>
        <taxon>Sphaerularioidea</taxon>
        <taxon>Anguinidae</taxon>
        <taxon>Anguininae</taxon>
        <taxon>Ditylenchus</taxon>
    </lineage>
</organism>
<dbReference type="WBParaSite" id="jg17633">
    <property type="protein sequence ID" value="jg17633"/>
    <property type="gene ID" value="jg17633"/>
</dbReference>
<proteinExistence type="predicted"/>
<sequence>MAEYELLKSEKNKEMLKDKHGHLYWKVNKQVLMETKGQNAAVKYGNCFYRSISLLIYATQNTWGLVRSELMQFLLLNQDMHGLASSKILKGMLRPWTTKLYSVNFVLYQPAITPRYVNFSMDLAEEKPKKIKQAGGGTRFAYHCANAPPNPMVETFMIRYQEKEKHFDVVENNFDDC</sequence>
<protein>
    <submittedName>
        <fullName evidence="2">Uncharacterized protein</fullName>
    </submittedName>
</protein>
<keyword evidence="1" id="KW-1185">Reference proteome</keyword>
<dbReference type="Proteomes" id="UP000887574">
    <property type="component" value="Unplaced"/>
</dbReference>
<dbReference type="AlphaFoldDB" id="A0A915DC04"/>
<evidence type="ECO:0000313" key="1">
    <source>
        <dbReference type="Proteomes" id="UP000887574"/>
    </source>
</evidence>
<accession>A0A915DC04</accession>
<evidence type="ECO:0000313" key="2">
    <source>
        <dbReference type="WBParaSite" id="jg17633"/>
    </source>
</evidence>
<name>A0A915DC04_9BILA</name>
<dbReference type="CDD" id="cd22744">
    <property type="entry name" value="OTU"/>
    <property type="match status" value="1"/>
</dbReference>